<organism evidence="1 2">
    <name type="scientific">Bimuria novae-zelandiae CBS 107.79</name>
    <dbReference type="NCBI Taxonomy" id="1447943"/>
    <lineage>
        <taxon>Eukaryota</taxon>
        <taxon>Fungi</taxon>
        <taxon>Dikarya</taxon>
        <taxon>Ascomycota</taxon>
        <taxon>Pezizomycotina</taxon>
        <taxon>Dothideomycetes</taxon>
        <taxon>Pleosporomycetidae</taxon>
        <taxon>Pleosporales</taxon>
        <taxon>Massarineae</taxon>
        <taxon>Didymosphaeriaceae</taxon>
        <taxon>Bimuria</taxon>
    </lineage>
</organism>
<evidence type="ECO:0000313" key="2">
    <source>
        <dbReference type="Proteomes" id="UP000800036"/>
    </source>
</evidence>
<sequence>MSEDVLSWISQNCSFSSLKCLSVLLNCDDHMEEQPHYADAAVSFLRSFPPLDELSIVGSLEPSILDAILTHHGSRLENLCLRPTEEGAMADRTGLHTHQRAITMIFTADYLTKICVQCPQPQDLTIPIKRMLSSPRETELYKCFSKMPRLQSLFLVLDCSNWRVFRDPTWTDPPSYDVYDREPFQGSFLPYRKKGQLREALMNCAVDERLARPIWETITSDKTGTRLRTLRLWTTGGAELGDEEDFIGNPSTVNHLSRSWLIREVGEGVDIRELGRAARELRYREMRAHPHSKDYCDSGATEEVFSEGVAGEGCE</sequence>
<keyword evidence="2" id="KW-1185">Reference proteome</keyword>
<proteinExistence type="predicted"/>
<name>A0A6A5VC89_9PLEO</name>
<dbReference type="Proteomes" id="UP000800036">
    <property type="component" value="Unassembled WGS sequence"/>
</dbReference>
<dbReference type="EMBL" id="ML976673">
    <property type="protein sequence ID" value="KAF1974764.1"/>
    <property type="molecule type" value="Genomic_DNA"/>
</dbReference>
<accession>A0A6A5VC89</accession>
<protein>
    <submittedName>
        <fullName evidence="1">Uncharacterized protein</fullName>
    </submittedName>
</protein>
<gene>
    <name evidence="1" type="ORF">BU23DRAFT_90576</name>
</gene>
<dbReference type="AlphaFoldDB" id="A0A6A5VC89"/>
<dbReference type="OrthoDB" id="3945550at2759"/>
<evidence type="ECO:0000313" key="1">
    <source>
        <dbReference type="EMBL" id="KAF1974764.1"/>
    </source>
</evidence>
<reference evidence="1" key="1">
    <citation type="journal article" date="2020" name="Stud. Mycol.">
        <title>101 Dothideomycetes genomes: a test case for predicting lifestyles and emergence of pathogens.</title>
        <authorList>
            <person name="Haridas S."/>
            <person name="Albert R."/>
            <person name="Binder M."/>
            <person name="Bloem J."/>
            <person name="Labutti K."/>
            <person name="Salamov A."/>
            <person name="Andreopoulos B."/>
            <person name="Baker S."/>
            <person name="Barry K."/>
            <person name="Bills G."/>
            <person name="Bluhm B."/>
            <person name="Cannon C."/>
            <person name="Castanera R."/>
            <person name="Culley D."/>
            <person name="Daum C."/>
            <person name="Ezra D."/>
            <person name="Gonzalez J."/>
            <person name="Henrissat B."/>
            <person name="Kuo A."/>
            <person name="Liang C."/>
            <person name="Lipzen A."/>
            <person name="Lutzoni F."/>
            <person name="Magnuson J."/>
            <person name="Mondo S."/>
            <person name="Nolan M."/>
            <person name="Ohm R."/>
            <person name="Pangilinan J."/>
            <person name="Park H.-J."/>
            <person name="Ramirez L."/>
            <person name="Alfaro M."/>
            <person name="Sun H."/>
            <person name="Tritt A."/>
            <person name="Yoshinaga Y."/>
            <person name="Zwiers L.-H."/>
            <person name="Turgeon B."/>
            <person name="Goodwin S."/>
            <person name="Spatafora J."/>
            <person name="Crous P."/>
            <person name="Grigoriev I."/>
        </authorList>
    </citation>
    <scope>NUCLEOTIDE SEQUENCE</scope>
    <source>
        <strain evidence="1">CBS 107.79</strain>
    </source>
</reference>